<feature type="signal peptide" evidence="1">
    <location>
        <begin position="1"/>
        <end position="18"/>
    </location>
</feature>
<dbReference type="InterPro" id="IPR035242">
    <property type="entry name" value="DUF5329"/>
</dbReference>
<dbReference type="Pfam" id="PF17263">
    <property type="entry name" value="DUF5329"/>
    <property type="match status" value="1"/>
</dbReference>
<gene>
    <name evidence="2" type="ORF">H2Z84_04415</name>
</gene>
<evidence type="ECO:0000313" key="2">
    <source>
        <dbReference type="EMBL" id="MBA4707635.1"/>
    </source>
</evidence>
<feature type="chain" id="PRO_5032735254" evidence="1">
    <location>
        <begin position="19"/>
        <end position="117"/>
    </location>
</feature>
<evidence type="ECO:0000256" key="1">
    <source>
        <dbReference type="SAM" id="SignalP"/>
    </source>
</evidence>
<protein>
    <submittedName>
        <fullName evidence="2">DUF5329 domain-containing protein</fullName>
    </submittedName>
</protein>
<name>A0A838Y9C0_9NEIS</name>
<sequence>MQKYGAVLLLLAVQQALAMPTGVAGQEIQFLLTKIASSQCRFERSGSWYDAATAVDHLRMKLDKAGDQVRSADDFIQGVASKSYLSGKPYHLACPGAPVQESAVWLRTTLKQYRQQR</sequence>
<reference evidence="2 3" key="1">
    <citation type="submission" date="2020-07" db="EMBL/GenBank/DDBJ databases">
        <title>Draft genome sequence of violacein-producing bacteria and related species.</title>
        <authorList>
            <person name="Wilson H.S."/>
            <person name="De Leon M.E."/>
        </authorList>
    </citation>
    <scope>NUCLEOTIDE SEQUENCE [LARGE SCALE GENOMIC DNA]</scope>
    <source>
        <strain evidence="2 3">HSC-21Su07</strain>
    </source>
</reference>
<dbReference type="EMBL" id="JACERN010000015">
    <property type="protein sequence ID" value="MBA4707635.1"/>
    <property type="molecule type" value="Genomic_DNA"/>
</dbReference>
<dbReference type="AlphaFoldDB" id="A0A838Y9C0"/>
<evidence type="ECO:0000313" key="3">
    <source>
        <dbReference type="Proteomes" id="UP000545606"/>
    </source>
</evidence>
<keyword evidence="1" id="KW-0732">Signal</keyword>
<accession>A0A838Y9C0</accession>
<dbReference type="RefSeq" id="WP_181834898.1">
    <property type="nucleotide sequence ID" value="NZ_JACERN010000015.1"/>
</dbReference>
<comment type="caution">
    <text evidence="2">The sequence shown here is derived from an EMBL/GenBank/DDBJ whole genome shotgun (WGS) entry which is preliminary data.</text>
</comment>
<organism evidence="2 3">
    <name type="scientific">Aquitalea aquatica</name>
    <dbReference type="NCBI Taxonomy" id="3044273"/>
    <lineage>
        <taxon>Bacteria</taxon>
        <taxon>Pseudomonadati</taxon>
        <taxon>Pseudomonadota</taxon>
        <taxon>Betaproteobacteria</taxon>
        <taxon>Neisseriales</taxon>
        <taxon>Chromobacteriaceae</taxon>
        <taxon>Aquitalea</taxon>
    </lineage>
</organism>
<dbReference type="Proteomes" id="UP000545606">
    <property type="component" value="Unassembled WGS sequence"/>
</dbReference>
<proteinExistence type="predicted"/>
<keyword evidence="3" id="KW-1185">Reference proteome</keyword>